<evidence type="ECO:0000313" key="2">
    <source>
        <dbReference type="Proteomes" id="UP000189681"/>
    </source>
</evidence>
<comment type="caution">
    <text evidence="1">The sequence shown here is derived from an EMBL/GenBank/DDBJ whole genome shotgun (WGS) entry which is preliminary data.</text>
</comment>
<sequence>MNSGYQQGRIFLIAIVPEFSLQYAALPKAIKKKFTRQLTHLKDNPKHNSLRIHKLKSRDFWDFCVT</sequence>
<name>A0A1V4ANY8_9BACT</name>
<accession>A0A1V4ANY8</accession>
<dbReference type="STRING" id="1004156.AYP45_18375"/>
<dbReference type="Proteomes" id="UP000189681">
    <property type="component" value="Unassembled WGS sequence"/>
</dbReference>
<dbReference type="AlphaFoldDB" id="A0A1V4ANY8"/>
<evidence type="ECO:0000313" key="1">
    <source>
        <dbReference type="EMBL" id="OOP54830.1"/>
    </source>
</evidence>
<dbReference type="SUPFAM" id="SSF143011">
    <property type="entry name" value="RelE-like"/>
    <property type="match status" value="1"/>
</dbReference>
<dbReference type="InterPro" id="IPR035093">
    <property type="entry name" value="RelE/ParE_toxin_dom_sf"/>
</dbReference>
<organism evidence="1 2">
    <name type="scientific">Candidatus Brocadia carolinensis</name>
    <dbReference type="NCBI Taxonomy" id="1004156"/>
    <lineage>
        <taxon>Bacteria</taxon>
        <taxon>Pseudomonadati</taxon>
        <taxon>Planctomycetota</taxon>
        <taxon>Candidatus Brocadiia</taxon>
        <taxon>Candidatus Brocadiales</taxon>
        <taxon>Candidatus Brocadiaceae</taxon>
        <taxon>Candidatus Brocadia</taxon>
    </lineage>
</organism>
<reference evidence="1 2" key="1">
    <citation type="journal article" date="2017" name="Water Res.">
        <title>Discovery and metagenomic analysis of an anammox bacterial enrichment related to Candidatus "Brocadia caroliniensis" in a full-scale glycerol-fed nitritation-denitritation separate centrate treatment process.</title>
        <authorList>
            <person name="Park H."/>
            <person name="Brotto A.C."/>
            <person name="van Loosdrecht M.C."/>
            <person name="Chandran K."/>
        </authorList>
    </citation>
    <scope>NUCLEOTIDE SEQUENCE [LARGE SCALE GENOMIC DNA]</scope>
    <source>
        <strain evidence="1">26THWARD</strain>
    </source>
</reference>
<proteinExistence type="predicted"/>
<gene>
    <name evidence="1" type="ORF">AYP45_18375</name>
</gene>
<dbReference type="EMBL" id="AYTS01000209">
    <property type="protein sequence ID" value="OOP54830.1"/>
    <property type="molecule type" value="Genomic_DNA"/>
</dbReference>
<protein>
    <submittedName>
        <fullName evidence="1">Uncharacterized protein</fullName>
    </submittedName>
</protein>